<evidence type="ECO:0000313" key="10">
    <source>
        <dbReference type="Proteomes" id="UP000054144"/>
    </source>
</evidence>
<keyword evidence="4" id="KW-0539">Nucleus</keyword>
<comment type="subcellular location">
    <subcellularLocation>
        <location evidence="1">Nucleus</location>
    </subcellularLocation>
</comment>
<dbReference type="AlphaFoldDB" id="A0A0D7A4Y4"/>
<proteinExistence type="predicted"/>
<sequence length="938" mass="102848">SSRSSSSVMSRTLFVSNLPYSATNEGLQLLFSDIAPVKSAFVVQSGGQSKGVGYVAFALAEDAQTTFDHVSTHGLRLNGRAVRVEWAQSRSKKNPGDRAPEDSISTEKSTPVVHKSVVVRPTQDPLAVRTIVISGLPKDVDKHTLWKKMRKCPGAEQIVLQDGDIAHVLFETSSSALDAISKLHAHVFKGSLLSVALKKRLDSKLSGKQPSGKATDTKASDKSHAAPSHASRLIIRNIPFDATEQDLRTIFLPYGPIWKIDIPRDSSHKNNDDESAETSRTSSHRNKGFAFVWMLTVQDAQRALTGANARASTAQHFRERVIAVDWALSKDRWMETQEHAEDQASGAEDDSGSGSGSDDGNEDDVGNSDSTTASGPQSEIDEDEEEEDLHATNDTDHLGTTLFVRNVPWDAEEDGLRDLFASFGAVRYARITRDAATGRSRGTGFVNFWKHTDAEAVVARSAAAREEMEANGGVGVPVPKANPFLLPASASLITSSTSLLTPDPSSVLARPLTLGGRTLDVVLAVTRTTANRLTEVRERAREKADKRNMYLLREGVILPTSPAAATLSAADLERRTQSYNTRRALLNSNPLLYVSRTRLSLRQVPTWASERVLKRLVVYAVRAFEKDVKAGVRAGLSREELGEEGEDAIIEGDTKLQNMDAGGDAKESGMEKMDGKARGKSGLVKQAKIVRNAERVDPITGRARSRGYGFVEMHEHADALRVLRYVNNNTSSGNPEDGGLFGKMRAWYVEELREMVHRVREGIGADAKELDKDEKNARIKRLQDEINTVENGKPAKSGMIVEFSVENVQVVKRRQERVEIGRSRRSQTQAGEHDTSNGKDNKRKHAKDAEDYEVTSKRRRVTSTPTTDKKKRKSLAHRALGANDDVDTDVAHMSSPKGSSKKAEAVGPTNESATDAKGQKQSQVGFIIGRKRKEKRRK</sequence>
<feature type="compositionally biased region" description="Polar residues" evidence="7">
    <location>
        <begin position="909"/>
        <end position="924"/>
    </location>
</feature>
<dbReference type="InterPro" id="IPR000504">
    <property type="entry name" value="RRM_dom"/>
</dbReference>
<feature type="region of interest" description="Disordered" evidence="7">
    <location>
        <begin position="335"/>
        <end position="395"/>
    </location>
</feature>
<dbReference type="EMBL" id="KN882048">
    <property type="protein sequence ID" value="KIY45434.1"/>
    <property type="molecule type" value="Genomic_DNA"/>
</dbReference>
<keyword evidence="2" id="KW-0677">Repeat</keyword>
<organism evidence="9 10">
    <name type="scientific">Fistulina hepatica ATCC 64428</name>
    <dbReference type="NCBI Taxonomy" id="1128425"/>
    <lineage>
        <taxon>Eukaryota</taxon>
        <taxon>Fungi</taxon>
        <taxon>Dikarya</taxon>
        <taxon>Basidiomycota</taxon>
        <taxon>Agaricomycotina</taxon>
        <taxon>Agaricomycetes</taxon>
        <taxon>Agaricomycetidae</taxon>
        <taxon>Agaricales</taxon>
        <taxon>Fistulinaceae</taxon>
        <taxon>Fistulina</taxon>
    </lineage>
</organism>
<feature type="compositionally biased region" description="Basic and acidic residues" evidence="7">
    <location>
        <begin position="215"/>
        <end position="224"/>
    </location>
</feature>
<feature type="domain" description="RRM" evidence="8">
    <location>
        <begin position="400"/>
        <end position="483"/>
    </location>
</feature>
<feature type="domain" description="RRM" evidence="8">
    <location>
        <begin position="231"/>
        <end position="329"/>
    </location>
</feature>
<dbReference type="Pfam" id="PF00076">
    <property type="entry name" value="RRM_1"/>
    <property type="match status" value="3"/>
</dbReference>
<feature type="region of interest" description="Disordered" evidence="7">
    <location>
        <begin position="204"/>
        <end position="228"/>
    </location>
</feature>
<dbReference type="InterPro" id="IPR051945">
    <property type="entry name" value="RRM_MRD1_RNA_proc_ribogen"/>
</dbReference>
<evidence type="ECO:0000313" key="9">
    <source>
        <dbReference type="EMBL" id="KIY45434.1"/>
    </source>
</evidence>
<accession>A0A0D7A4Y4</accession>
<evidence type="ECO:0000256" key="2">
    <source>
        <dbReference type="ARBA" id="ARBA00022737"/>
    </source>
</evidence>
<evidence type="ECO:0000256" key="6">
    <source>
        <dbReference type="SAM" id="Coils"/>
    </source>
</evidence>
<feature type="compositionally biased region" description="Basic residues" evidence="7">
    <location>
        <begin position="929"/>
        <end position="938"/>
    </location>
</feature>
<dbReference type="Gene3D" id="3.30.70.330">
    <property type="match status" value="5"/>
</dbReference>
<dbReference type="PANTHER" id="PTHR48039:SF5">
    <property type="entry name" value="RNA-BINDING PROTEIN 28"/>
    <property type="match status" value="1"/>
</dbReference>
<dbReference type="OrthoDB" id="267048at2759"/>
<dbReference type="PROSITE" id="PS50102">
    <property type="entry name" value="RRM"/>
    <property type="match status" value="3"/>
</dbReference>
<dbReference type="GO" id="GO:0005730">
    <property type="term" value="C:nucleolus"/>
    <property type="evidence" value="ECO:0007669"/>
    <property type="project" value="TreeGrafter"/>
</dbReference>
<feature type="region of interest" description="Disordered" evidence="7">
    <location>
        <begin position="263"/>
        <end position="283"/>
    </location>
</feature>
<evidence type="ECO:0000256" key="1">
    <source>
        <dbReference type="ARBA" id="ARBA00004123"/>
    </source>
</evidence>
<keyword evidence="3 5" id="KW-0694">RNA-binding</keyword>
<dbReference type="GO" id="GO:0003729">
    <property type="term" value="F:mRNA binding"/>
    <property type="evidence" value="ECO:0007669"/>
    <property type="project" value="TreeGrafter"/>
</dbReference>
<feature type="compositionally biased region" description="Acidic residues" evidence="7">
    <location>
        <begin position="379"/>
        <end position="388"/>
    </location>
</feature>
<dbReference type="Proteomes" id="UP000054144">
    <property type="component" value="Unassembled WGS sequence"/>
</dbReference>
<dbReference type="SUPFAM" id="SSF54928">
    <property type="entry name" value="RNA-binding domain, RBD"/>
    <property type="match status" value="3"/>
</dbReference>
<dbReference type="CDD" id="cd00590">
    <property type="entry name" value="RRM_SF"/>
    <property type="match status" value="1"/>
</dbReference>
<dbReference type="PANTHER" id="PTHR48039">
    <property type="entry name" value="RNA-BINDING MOTIF PROTEIN 14B"/>
    <property type="match status" value="1"/>
</dbReference>
<evidence type="ECO:0000256" key="7">
    <source>
        <dbReference type="SAM" id="MobiDB-lite"/>
    </source>
</evidence>
<evidence type="ECO:0000259" key="8">
    <source>
        <dbReference type="PROSITE" id="PS50102"/>
    </source>
</evidence>
<feature type="compositionally biased region" description="Basic and acidic residues" evidence="7">
    <location>
        <begin position="663"/>
        <end position="677"/>
    </location>
</feature>
<dbReference type="InterPro" id="IPR012677">
    <property type="entry name" value="Nucleotide-bd_a/b_plait_sf"/>
</dbReference>
<evidence type="ECO:0000256" key="4">
    <source>
        <dbReference type="ARBA" id="ARBA00023242"/>
    </source>
</evidence>
<dbReference type="SMART" id="SM00360">
    <property type="entry name" value="RRM"/>
    <property type="match status" value="4"/>
</dbReference>
<keyword evidence="10" id="KW-1185">Reference proteome</keyword>
<protein>
    <recommendedName>
        <fullName evidence="8">RRM domain-containing protein</fullName>
    </recommendedName>
</protein>
<feature type="compositionally biased region" description="Basic and acidic residues" evidence="7">
    <location>
        <begin position="831"/>
        <end position="840"/>
    </location>
</feature>
<evidence type="ECO:0000256" key="5">
    <source>
        <dbReference type="PROSITE-ProRule" id="PRU00176"/>
    </source>
</evidence>
<feature type="region of interest" description="Disordered" evidence="7">
    <location>
        <begin position="816"/>
        <end position="938"/>
    </location>
</feature>
<keyword evidence="6" id="KW-0175">Coiled coil</keyword>
<feature type="domain" description="RRM" evidence="8">
    <location>
        <begin position="11"/>
        <end position="89"/>
    </location>
</feature>
<feature type="region of interest" description="Disordered" evidence="7">
    <location>
        <begin position="658"/>
        <end position="678"/>
    </location>
</feature>
<reference evidence="9 10" key="1">
    <citation type="journal article" date="2015" name="Fungal Genet. Biol.">
        <title>Evolution of novel wood decay mechanisms in Agaricales revealed by the genome sequences of Fistulina hepatica and Cylindrobasidium torrendii.</title>
        <authorList>
            <person name="Floudas D."/>
            <person name="Held B.W."/>
            <person name="Riley R."/>
            <person name="Nagy L.G."/>
            <person name="Koehler G."/>
            <person name="Ransdell A.S."/>
            <person name="Younus H."/>
            <person name="Chow J."/>
            <person name="Chiniquy J."/>
            <person name="Lipzen A."/>
            <person name="Tritt A."/>
            <person name="Sun H."/>
            <person name="Haridas S."/>
            <person name="LaButti K."/>
            <person name="Ohm R.A."/>
            <person name="Kues U."/>
            <person name="Blanchette R.A."/>
            <person name="Grigoriev I.V."/>
            <person name="Minto R.E."/>
            <person name="Hibbett D.S."/>
        </authorList>
    </citation>
    <scope>NUCLEOTIDE SEQUENCE [LARGE SCALE GENOMIC DNA]</scope>
    <source>
        <strain evidence="9 10">ATCC 64428</strain>
    </source>
</reference>
<feature type="region of interest" description="Disordered" evidence="7">
    <location>
        <begin position="86"/>
        <end position="107"/>
    </location>
</feature>
<feature type="non-terminal residue" evidence="9">
    <location>
        <position position="1"/>
    </location>
</feature>
<name>A0A0D7A4Y4_9AGAR</name>
<feature type="coiled-coil region" evidence="6">
    <location>
        <begin position="765"/>
        <end position="792"/>
    </location>
</feature>
<feature type="compositionally biased region" description="Basic and acidic residues" evidence="7">
    <location>
        <begin position="263"/>
        <end position="272"/>
    </location>
</feature>
<evidence type="ECO:0000256" key="3">
    <source>
        <dbReference type="ARBA" id="ARBA00022884"/>
    </source>
</evidence>
<dbReference type="InterPro" id="IPR035979">
    <property type="entry name" value="RBD_domain_sf"/>
</dbReference>
<gene>
    <name evidence="9" type="ORF">FISHEDRAFT_49489</name>
</gene>